<keyword evidence="2" id="KW-1003">Cell membrane</keyword>
<evidence type="ECO:0000256" key="5">
    <source>
        <dbReference type="ARBA" id="ARBA00023136"/>
    </source>
</evidence>
<evidence type="ECO:0000256" key="2">
    <source>
        <dbReference type="ARBA" id="ARBA00022475"/>
    </source>
</evidence>
<organism evidence="8 9">
    <name type="scientific">Erythrobacter insulae</name>
    <dbReference type="NCBI Taxonomy" id="2584124"/>
    <lineage>
        <taxon>Bacteria</taxon>
        <taxon>Pseudomonadati</taxon>
        <taxon>Pseudomonadota</taxon>
        <taxon>Alphaproteobacteria</taxon>
        <taxon>Sphingomonadales</taxon>
        <taxon>Erythrobacteraceae</taxon>
        <taxon>Erythrobacter/Porphyrobacter group</taxon>
        <taxon>Erythrobacter</taxon>
    </lineage>
</organism>
<protein>
    <recommendedName>
        <fullName evidence="7">Flagellar motor switch protein FliN-like C-terminal domain-containing protein</fullName>
    </recommendedName>
</protein>
<dbReference type="Gene3D" id="3.40.1550.10">
    <property type="entry name" value="CheC-like"/>
    <property type="match status" value="1"/>
</dbReference>
<proteinExistence type="predicted"/>
<evidence type="ECO:0000259" key="7">
    <source>
        <dbReference type="Pfam" id="PF01052"/>
    </source>
</evidence>
<dbReference type="Pfam" id="PF01052">
    <property type="entry name" value="FliMN_C"/>
    <property type="match status" value="1"/>
</dbReference>
<dbReference type="SUPFAM" id="SSF101801">
    <property type="entry name" value="Surface presentation of antigens (SPOA)"/>
    <property type="match status" value="1"/>
</dbReference>
<dbReference type="EMBL" id="VHJK01000001">
    <property type="protein sequence ID" value="TRD11058.1"/>
    <property type="molecule type" value="Genomic_DNA"/>
</dbReference>
<comment type="caution">
    <text evidence="8">The sequence shown here is derived from an EMBL/GenBank/DDBJ whole genome shotgun (WGS) entry which is preliminary data.</text>
</comment>
<dbReference type="InterPro" id="IPR036429">
    <property type="entry name" value="SpoA-like_sf"/>
</dbReference>
<gene>
    <name evidence="8" type="ORF">FGU71_03790</name>
</gene>
<name>A0A547PA81_9SPHN</name>
<dbReference type="Gene3D" id="2.30.330.10">
    <property type="entry name" value="SpoA-like"/>
    <property type="match status" value="1"/>
</dbReference>
<reference evidence="8 9" key="1">
    <citation type="submission" date="2019-06" db="EMBL/GenBank/DDBJ databases">
        <title>Erythrobacter insulae sp. nov., isolated from a tidal flat.</title>
        <authorList>
            <person name="Yoon J.-H."/>
        </authorList>
    </citation>
    <scope>NUCLEOTIDE SEQUENCE [LARGE SCALE GENOMIC DNA]</scope>
    <source>
        <strain evidence="8 9">JBTF-M21</strain>
    </source>
</reference>
<comment type="subcellular location">
    <subcellularLocation>
        <location evidence="1">Cell membrane</location>
        <topology evidence="1">Peripheral membrane protein</topology>
    </subcellularLocation>
</comment>
<dbReference type="GO" id="GO:0006935">
    <property type="term" value="P:chemotaxis"/>
    <property type="evidence" value="ECO:0007669"/>
    <property type="project" value="UniProtKB-KW"/>
</dbReference>
<feature type="domain" description="Flagellar motor switch protein FliN-like C-terminal" evidence="7">
    <location>
        <begin position="244"/>
        <end position="307"/>
    </location>
</feature>
<evidence type="ECO:0000256" key="4">
    <source>
        <dbReference type="ARBA" id="ARBA00022779"/>
    </source>
</evidence>
<evidence type="ECO:0000256" key="6">
    <source>
        <dbReference type="ARBA" id="ARBA00025044"/>
    </source>
</evidence>
<keyword evidence="4" id="KW-0283">Flagellar rotation</keyword>
<comment type="function">
    <text evidence="6">FliM is one of three proteins (FliG, FliN, FliM) that forms the rotor-mounted switch complex (C ring), located at the base of the basal body. This complex interacts with the CheY and CheZ chemotaxis proteins, in addition to contacting components of the motor that determine the direction of flagellar rotation.</text>
</comment>
<dbReference type="OrthoDB" id="7421075at2"/>
<evidence type="ECO:0000313" key="9">
    <source>
        <dbReference type="Proteomes" id="UP000316343"/>
    </source>
</evidence>
<keyword evidence="9" id="KW-1185">Reference proteome</keyword>
<evidence type="ECO:0000313" key="8">
    <source>
        <dbReference type="EMBL" id="TRD11058.1"/>
    </source>
</evidence>
<keyword evidence="5" id="KW-0472">Membrane</keyword>
<dbReference type="InterPro" id="IPR001543">
    <property type="entry name" value="FliN-like_C"/>
</dbReference>
<keyword evidence="3" id="KW-0145">Chemotaxis</keyword>
<dbReference type="GO" id="GO:0097588">
    <property type="term" value="P:archaeal or bacterial-type flagellum-dependent cell motility"/>
    <property type="evidence" value="ECO:0007669"/>
    <property type="project" value="UniProtKB-KW"/>
</dbReference>
<sequence length="323" mass="34347">MSMELNPDTAFADARPVARHCDELVMRGPRPEERAEALSLWRREFCRALSQDLEGLFAGERPGIVLAEPEIVQGAEVFARIGPLAANSLLRCGADDRTVLLSLDLKTAIALTDRSFGGSGKLSQDVPDQLPRSAALLMDQVATRIAKAIASASSGGIVSAEDSEADGDVIIRSESAARLKPFGLEASCAVFVLHMSAGSDAHWDAVLAMPSERLDALLSGAAKIQCDRKPISPDHASQLSPFAEIPLGLEAVLAEFELSLGRLESLAPGDQIPLCVARDIPLRLGTETIALGNLGTQEDRMALRITRFPSGVSAPHPEQGQIT</sequence>
<dbReference type="Proteomes" id="UP000316343">
    <property type="component" value="Unassembled WGS sequence"/>
</dbReference>
<accession>A0A547PA81</accession>
<dbReference type="GO" id="GO:0005886">
    <property type="term" value="C:plasma membrane"/>
    <property type="evidence" value="ECO:0007669"/>
    <property type="project" value="UniProtKB-SubCell"/>
</dbReference>
<dbReference type="RefSeq" id="WP_142787322.1">
    <property type="nucleotide sequence ID" value="NZ_VHJK01000001.1"/>
</dbReference>
<dbReference type="InterPro" id="IPR028976">
    <property type="entry name" value="CheC-like_sf"/>
</dbReference>
<evidence type="ECO:0000256" key="3">
    <source>
        <dbReference type="ARBA" id="ARBA00022500"/>
    </source>
</evidence>
<dbReference type="AlphaFoldDB" id="A0A547PA81"/>
<evidence type="ECO:0000256" key="1">
    <source>
        <dbReference type="ARBA" id="ARBA00004202"/>
    </source>
</evidence>